<evidence type="ECO:0000256" key="15">
    <source>
        <dbReference type="ARBA" id="ARBA00030800"/>
    </source>
</evidence>
<keyword evidence="9" id="KW-0479">Metal-binding</keyword>
<keyword evidence="8" id="KW-0808">Transferase</keyword>
<accession>A0A1H8SFB6</accession>
<dbReference type="PROSITE" id="PS50109">
    <property type="entry name" value="HIS_KIN"/>
    <property type="match status" value="1"/>
</dbReference>
<keyword evidence="6" id="KW-0004">4Fe-4S</keyword>
<evidence type="ECO:0000313" key="18">
    <source>
        <dbReference type="EMBL" id="SEO77709.1"/>
    </source>
</evidence>
<dbReference type="EMBL" id="FOEE01000004">
    <property type="protein sequence ID" value="SEO77709.1"/>
    <property type="molecule type" value="Genomic_DNA"/>
</dbReference>
<evidence type="ECO:0000256" key="6">
    <source>
        <dbReference type="ARBA" id="ARBA00022485"/>
    </source>
</evidence>
<comment type="catalytic activity">
    <reaction evidence="1">
        <text>ATP + protein L-histidine = ADP + protein N-phospho-L-histidine.</text>
        <dbReference type="EC" id="2.7.13.3"/>
    </reaction>
</comment>
<evidence type="ECO:0000256" key="11">
    <source>
        <dbReference type="ARBA" id="ARBA00023004"/>
    </source>
</evidence>
<keyword evidence="16" id="KW-0472">Membrane</keyword>
<dbReference type="InterPro" id="IPR003594">
    <property type="entry name" value="HATPase_dom"/>
</dbReference>
<dbReference type="PANTHER" id="PTHR24421:SF62">
    <property type="entry name" value="SENSORY TRANSDUCTION HISTIDINE KINASE"/>
    <property type="match status" value="1"/>
</dbReference>
<dbReference type="OrthoDB" id="144293at2"/>
<keyword evidence="12" id="KW-0902">Two-component regulatory system</keyword>
<dbReference type="InterPro" id="IPR017205">
    <property type="entry name" value="Sig_transdc_His_kinase_ChrS"/>
</dbReference>
<proteinExistence type="predicted"/>
<dbReference type="PANTHER" id="PTHR24421">
    <property type="entry name" value="NITRATE/NITRITE SENSOR PROTEIN NARX-RELATED"/>
    <property type="match status" value="1"/>
</dbReference>
<comment type="subcellular location">
    <subcellularLocation>
        <location evidence="3">Cytoplasm</location>
    </subcellularLocation>
</comment>
<dbReference type="InterPro" id="IPR036890">
    <property type="entry name" value="HATPase_C_sf"/>
</dbReference>
<feature type="transmembrane region" description="Helical" evidence="16">
    <location>
        <begin position="124"/>
        <end position="147"/>
    </location>
</feature>
<evidence type="ECO:0000256" key="10">
    <source>
        <dbReference type="ARBA" id="ARBA00022777"/>
    </source>
</evidence>
<evidence type="ECO:0000313" key="19">
    <source>
        <dbReference type="Proteomes" id="UP000198960"/>
    </source>
</evidence>
<dbReference type="InterPro" id="IPR050482">
    <property type="entry name" value="Sensor_HK_TwoCompSys"/>
</dbReference>
<feature type="transmembrane region" description="Helical" evidence="16">
    <location>
        <begin position="34"/>
        <end position="53"/>
    </location>
</feature>
<dbReference type="InterPro" id="IPR011712">
    <property type="entry name" value="Sig_transdc_His_kin_sub3_dim/P"/>
</dbReference>
<dbReference type="SMART" id="SM00387">
    <property type="entry name" value="HATPase_c"/>
    <property type="match status" value="1"/>
</dbReference>
<organism evidence="18 19">
    <name type="scientific">Trujillonella endophytica</name>
    <dbReference type="NCBI Taxonomy" id="673521"/>
    <lineage>
        <taxon>Bacteria</taxon>
        <taxon>Bacillati</taxon>
        <taxon>Actinomycetota</taxon>
        <taxon>Actinomycetes</taxon>
        <taxon>Geodermatophilales</taxon>
        <taxon>Geodermatophilaceae</taxon>
        <taxon>Trujillonella</taxon>
    </lineage>
</organism>
<dbReference type="Gene3D" id="1.20.5.1930">
    <property type="match status" value="1"/>
</dbReference>
<evidence type="ECO:0000256" key="1">
    <source>
        <dbReference type="ARBA" id="ARBA00000085"/>
    </source>
</evidence>
<dbReference type="Pfam" id="PF07730">
    <property type="entry name" value="HisKA_3"/>
    <property type="match status" value="1"/>
</dbReference>
<gene>
    <name evidence="18" type="ORF">SAMN05660991_01692</name>
</gene>
<dbReference type="Pfam" id="PF02518">
    <property type="entry name" value="HATPase_c"/>
    <property type="match status" value="1"/>
</dbReference>
<comment type="cofactor">
    <cofactor evidence="2">
        <name>[4Fe-4S] cluster</name>
        <dbReference type="ChEBI" id="CHEBI:49883"/>
    </cofactor>
</comment>
<evidence type="ECO:0000256" key="14">
    <source>
        <dbReference type="ARBA" id="ARBA00024827"/>
    </source>
</evidence>
<reference evidence="19" key="1">
    <citation type="submission" date="2016-10" db="EMBL/GenBank/DDBJ databases">
        <authorList>
            <person name="Varghese N."/>
            <person name="Submissions S."/>
        </authorList>
    </citation>
    <scope>NUCLEOTIDE SEQUENCE [LARGE SCALE GENOMIC DNA]</scope>
    <source>
        <strain evidence="19">DSM 45413</strain>
    </source>
</reference>
<keyword evidence="16" id="KW-0812">Transmembrane</keyword>
<feature type="domain" description="Histidine kinase" evidence="17">
    <location>
        <begin position="219"/>
        <end position="413"/>
    </location>
</feature>
<evidence type="ECO:0000256" key="4">
    <source>
        <dbReference type="ARBA" id="ARBA00012438"/>
    </source>
</evidence>
<dbReference type="InterPro" id="IPR004358">
    <property type="entry name" value="Sig_transdc_His_kin-like_C"/>
</dbReference>
<sequence>MSLFRAAAAAVVPPCGEDPGGEPLSASGWRTTVTGLHVISGLVWVLAVVSTLVGDAVDADSRGPVLVVLAVLAVAYLLAGGPAVGGGRPLRGLLYLVVLVAAFGMLGWLAPSLLYLLFLAYPQVWFVVQGTLVGIVWTVLLAVSSALGPVLGGPSGRTTAEVLQESLVGLVFSLALGMWISRVLAQSAERAGLIASLESTRSELATVERERGVMEERERLAREVHDTLAQGYTSIVVLAQSAAEQVATDPATARERLRLIEEVARDNLAEARAVVAAFRPVALDGSTLVEALERLAGRFARETGLAVRVDTAALGDGVALRRDEEVVLLRGAQEALTNVRRHAGASAVVVRVSRVAGQVSVHVEDDGVGFDPGAVGGAGLEGLRGRVEQVGGAVDVASVPGEGTRVTVRVPGP</sequence>
<evidence type="ECO:0000256" key="3">
    <source>
        <dbReference type="ARBA" id="ARBA00004496"/>
    </source>
</evidence>
<dbReference type="STRING" id="673521.SAMN05660991_01692"/>
<feature type="transmembrane region" description="Helical" evidence="16">
    <location>
        <begin position="65"/>
        <end position="87"/>
    </location>
</feature>
<dbReference type="GO" id="GO:0000155">
    <property type="term" value="F:phosphorelay sensor kinase activity"/>
    <property type="evidence" value="ECO:0007669"/>
    <property type="project" value="InterPro"/>
</dbReference>
<name>A0A1H8SFB6_9ACTN</name>
<comment type="function">
    <text evidence="14">Member of the two-component regulatory system NreB/NreC involved in the control of dissimilatory nitrate/nitrite reduction in response to oxygen. NreB functions as a direct oxygen sensor histidine kinase which is autophosphorylated, in the absence of oxygen, probably at the conserved histidine residue, and transfers its phosphate group probably to a conserved aspartate residue of NreC. NreB/NreC activates the expression of the nitrate (narGHJI) and nitrite (nir) reductase operons, as well as the putative nitrate transporter gene narT.</text>
</comment>
<keyword evidence="7" id="KW-0963">Cytoplasm</keyword>
<dbReference type="GO" id="GO:0016020">
    <property type="term" value="C:membrane"/>
    <property type="evidence" value="ECO:0007669"/>
    <property type="project" value="InterPro"/>
</dbReference>
<dbReference type="CDD" id="cd16917">
    <property type="entry name" value="HATPase_UhpB-NarQ-NarX-like"/>
    <property type="match status" value="1"/>
</dbReference>
<evidence type="ECO:0000256" key="5">
    <source>
        <dbReference type="ARBA" id="ARBA00017322"/>
    </source>
</evidence>
<evidence type="ECO:0000256" key="16">
    <source>
        <dbReference type="SAM" id="Phobius"/>
    </source>
</evidence>
<evidence type="ECO:0000256" key="2">
    <source>
        <dbReference type="ARBA" id="ARBA00001966"/>
    </source>
</evidence>
<dbReference type="PIRSF" id="PIRSF037434">
    <property type="entry name" value="STHK_ChrS"/>
    <property type="match status" value="1"/>
</dbReference>
<keyword evidence="13" id="KW-0411">Iron-sulfur</keyword>
<feature type="transmembrane region" description="Helical" evidence="16">
    <location>
        <begin position="167"/>
        <end position="185"/>
    </location>
</feature>
<dbReference type="GO" id="GO:0046872">
    <property type="term" value="F:metal ion binding"/>
    <property type="evidence" value="ECO:0007669"/>
    <property type="project" value="UniProtKB-KW"/>
</dbReference>
<dbReference type="EC" id="2.7.13.3" evidence="4"/>
<dbReference type="InterPro" id="IPR005467">
    <property type="entry name" value="His_kinase_dom"/>
</dbReference>
<evidence type="ECO:0000256" key="12">
    <source>
        <dbReference type="ARBA" id="ARBA00023012"/>
    </source>
</evidence>
<dbReference type="Proteomes" id="UP000198960">
    <property type="component" value="Unassembled WGS sequence"/>
</dbReference>
<keyword evidence="19" id="KW-1185">Reference proteome</keyword>
<keyword evidence="16" id="KW-1133">Transmembrane helix</keyword>
<dbReference type="GO" id="GO:0051539">
    <property type="term" value="F:4 iron, 4 sulfur cluster binding"/>
    <property type="evidence" value="ECO:0007669"/>
    <property type="project" value="UniProtKB-KW"/>
</dbReference>
<dbReference type="AlphaFoldDB" id="A0A1H8SFB6"/>
<dbReference type="PRINTS" id="PR00344">
    <property type="entry name" value="BCTRLSENSOR"/>
</dbReference>
<feature type="transmembrane region" description="Helical" evidence="16">
    <location>
        <begin position="93"/>
        <end position="117"/>
    </location>
</feature>
<dbReference type="SUPFAM" id="SSF55874">
    <property type="entry name" value="ATPase domain of HSP90 chaperone/DNA topoisomerase II/histidine kinase"/>
    <property type="match status" value="1"/>
</dbReference>
<dbReference type="GO" id="GO:0046983">
    <property type="term" value="F:protein dimerization activity"/>
    <property type="evidence" value="ECO:0007669"/>
    <property type="project" value="InterPro"/>
</dbReference>
<keyword evidence="10 18" id="KW-0418">Kinase</keyword>
<dbReference type="Gene3D" id="3.30.565.10">
    <property type="entry name" value="Histidine kinase-like ATPase, C-terminal domain"/>
    <property type="match status" value="1"/>
</dbReference>
<keyword evidence="11" id="KW-0408">Iron</keyword>
<dbReference type="GO" id="GO:0005737">
    <property type="term" value="C:cytoplasm"/>
    <property type="evidence" value="ECO:0007669"/>
    <property type="project" value="UniProtKB-SubCell"/>
</dbReference>
<dbReference type="RefSeq" id="WP_091942060.1">
    <property type="nucleotide sequence ID" value="NZ_FOEE01000004.1"/>
</dbReference>
<evidence type="ECO:0000256" key="8">
    <source>
        <dbReference type="ARBA" id="ARBA00022679"/>
    </source>
</evidence>
<evidence type="ECO:0000256" key="7">
    <source>
        <dbReference type="ARBA" id="ARBA00022490"/>
    </source>
</evidence>
<protein>
    <recommendedName>
        <fullName evidence="5">Oxygen sensor histidine kinase NreB</fullName>
        <ecNumber evidence="4">2.7.13.3</ecNumber>
    </recommendedName>
    <alternativeName>
        <fullName evidence="15">Nitrogen regulation protein B</fullName>
    </alternativeName>
</protein>
<evidence type="ECO:0000256" key="9">
    <source>
        <dbReference type="ARBA" id="ARBA00022723"/>
    </source>
</evidence>
<evidence type="ECO:0000256" key="13">
    <source>
        <dbReference type="ARBA" id="ARBA00023014"/>
    </source>
</evidence>
<evidence type="ECO:0000259" key="17">
    <source>
        <dbReference type="PROSITE" id="PS50109"/>
    </source>
</evidence>